<comment type="caution">
    <text evidence="2">The sequence shown here is derived from an EMBL/GenBank/DDBJ whole genome shotgun (WGS) entry which is preliminary data.</text>
</comment>
<evidence type="ECO:0000313" key="2">
    <source>
        <dbReference type="EMBL" id="GAA2239152.1"/>
    </source>
</evidence>
<gene>
    <name evidence="2" type="ORF">GCM10010430_20420</name>
</gene>
<feature type="region of interest" description="Disordered" evidence="1">
    <location>
        <begin position="192"/>
        <end position="264"/>
    </location>
</feature>
<dbReference type="EMBL" id="BAAATR010000006">
    <property type="protein sequence ID" value="GAA2239152.1"/>
    <property type="molecule type" value="Genomic_DNA"/>
</dbReference>
<sequence>MGRLAGAAEGRTAVGADGGTWGTWIRDVGEVGGGWAGPWAAASPGGFRPPGGVGQWWLAWAVGCGFAGWLPACGVGEWVLCAVTAVGVPPAGPAGCEALAEGFALPAAALWEADGPVAAPWEADGPAAGAEPVAGGGLPIGEPSAVGRPVPLGPGLAMVLDGWGGTCRAGAWDCMPIRLLLSAAATIALASPTTQPKPRSLRPRAPDWSTKTGEWSVGGGIGPESGCSDRRRVGATEGGPFRRGGAAASNARGDGNARSLDKSASMFDLGGSVHPL</sequence>
<name>A0ABN3DQP8_9ACTN</name>
<organism evidence="2 3">
    <name type="scientific">Kitasatospora cystarginea</name>
    <dbReference type="NCBI Taxonomy" id="58350"/>
    <lineage>
        <taxon>Bacteria</taxon>
        <taxon>Bacillati</taxon>
        <taxon>Actinomycetota</taxon>
        <taxon>Actinomycetes</taxon>
        <taxon>Kitasatosporales</taxon>
        <taxon>Streptomycetaceae</taxon>
        <taxon>Kitasatospora</taxon>
    </lineage>
</organism>
<reference evidence="2 3" key="1">
    <citation type="journal article" date="2019" name="Int. J. Syst. Evol. Microbiol.">
        <title>The Global Catalogue of Microorganisms (GCM) 10K type strain sequencing project: providing services to taxonomists for standard genome sequencing and annotation.</title>
        <authorList>
            <consortium name="The Broad Institute Genomics Platform"/>
            <consortium name="The Broad Institute Genome Sequencing Center for Infectious Disease"/>
            <person name="Wu L."/>
            <person name="Ma J."/>
        </authorList>
    </citation>
    <scope>NUCLEOTIDE SEQUENCE [LARGE SCALE GENOMIC DNA]</scope>
    <source>
        <strain evidence="2 3">JCM 7356</strain>
    </source>
</reference>
<proteinExistence type="predicted"/>
<evidence type="ECO:0000313" key="3">
    <source>
        <dbReference type="Proteomes" id="UP001500305"/>
    </source>
</evidence>
<evidence type="ECO:0000256" key="1">
    <source>
        <dbReference type="SAM" id="MobiDB-lite"/>
    </source>
</evidence>
<accession>A0ABN3DQP8</accession>
<dbReference type="Proteomes" id="UP001500305">
    <property type="component" value="Unassembled WGS sequence"/>
</dbReference>
<keyword evidence="3" id="KW-1185">Reference proteome</keyword>
<protein>
    <submittedName>
        <fullName evidence="2">Uncharacterized protein</fullName>
    </submittedName>
</protein>
<feature type="compositionally biased region" description="Low complexity" evidence="1">
    <location>
        <begin position="243"/>
        <end position="258"/>
    </location>
</feature>